<dbReference type="Proteomes" id="UP001500575">
    <property type="component" value="Unassembled WGS sequence"/>
</dbReference>
<evidence type="ECO:0000313" key="2">
    <source>
        <dbReference type="Proteomes" id="UP001500575"/>
    </source>
</evidence>
<accession>A0ABN2XQW7</accession>
<proteinExistence type="predicted"/>
<name>A0ABN2XQW7_9ACTN</name>
<dbReference type="InterPro" id="IPR036091">
    <property type="entry name" value="Prodiol/glycerol_DeHase__sf_su"/>
</dbReference>
<dbReference type="Pfam" id="PF02287">
    <property type="entry name" value="Dehydratase_SU"/>
    <property type="match status" value="1"/>
</dbReference>
<dbReference type="Gene3D" id="1.10.1510.20">
    <property type="entry name" value="Propanediol/glycerol dehydratase, small subunit"/>
    <property type="match status" value="1"/>
</dbReference>
<dbReference type="InterPro" id="IPR003207">
    <property type="entry name" value="Ppandiol/glycerol_DeHydtase_su"/>
</dbReference>
<dbReference type="SUPFAM" id="SSF47148">
    <property type="entry name" value="Diol dehydratase, gamma subunit"/>
    <property type="match status" value="1"/>
</dbReference>
<protein>
    <submittedName>
        <fullName evidence="1">Diol dehydratase small subunit</fullName>
    </submittedName>
</protein>
<dbReference type="EMBL" id="BAAAQQ010000002">
    <property type="protein sequence ID" value="GAA2115769.1"/>
    <property type="molecule type" value="Genomic_DNA"/>
</dbReference>
<evidence type="ECO:0000313" key="1">
    <source>
        <dbReference type="EMBL" id="GAA2115769.1"/>
    </source>
</evidence>
<reference evidence="1 2" key="1">
    <citation type="journal article" date="2019" name="Int. J. Syst. Evol. Microbiol.">
        <title>The Global Catalogue of Microorganisms (GCM) 10K type strain sequencing project: providing services to taxonomists for standard genome sequencing and annotation.</title>
        <authorList>
            <consortium name="The Broad Institute Genomics Platform"/>
            <consortium name="The Broad Institute Genome Sequencing Center for Infectious Disease"/>
            <person name="Wu L."/>
            <person name="Ma J."/>
        </authorList>
    </citation>
    <scope>NUCLEOTIDE SEQUENCE [LARGE SCALE GENOMIC DNA]</scope>
    <source>
        <strain evidence="1 2">JCM 16021</strain>
    </source>
</reference>
<keyword evidence="2" id="KW-1185">Reference proteome</keyword>
<gene>
    <name evidence="1" type="ORF">GCM10009843_05470</name>
</gene>
<comment type="caution">
    <text evidence="1">The sequence shown here is derived from an EMBL/GenBank/DDBJ whole genome shotgun (WGS) entry which is preliminary data.</text>
</comment>
<sequence length="122" mass="13388">MSSESVRAFSGRDADELTIDRLSRDELVMDDVRISPDQLEQQAQVAEQHANPQLAANFRRAAELALMSEADVMALYESLRPHRATAEELEALAVTLEGVPAPLCAALVREAAAVYARRGLLR</sequence>
<dbReference type="RefSeq" id="WP_344302076.1">
    <property type="nucleotide sequence ID" value="NZ_BAAAQQ010000002.1"/>
</dbReference>
<organism evidence="1 2">
    <name type="scientific">Nocardioides bigeumensis</name>
    <dbReference type="NCBI Taxonomy" id="433657"/>
    <lineage>
        <taxon>Bacteria</taxon>
        <taxon>Bacillati</taxon>
        <taxon>Actinomycetota</taxon>
        <taxon>Actinomycetes</taxon>
        <taxon>Propionibacteriales</taxon>
        <taxon>Nocardioidaceae</taxon>
        <taxon>Nocardioides</taxon>
    </lineage>
</organism>